<reference evidence="2" key="1">
    <citation type="journal article" date="2020" name="New Phytol.">
        <title>Comparative genomics reveals dynamic genome evolution in host specialist ectomycorrhizal fungi.</title>
        <authorList>
            <person name="Lofgren L.A."/>
            <person name="Nguyen N.H."/>
            <person name="Vilgalys R."/>
            <person name="Ruytinx J."/>
            <person name="Liao H.L."/>
            <person name="Branco S."/>
            <person name="Kuo A."/>
            <person name="LaButti K."/>
            <person name="Lipzen A."/>
            <person name="Andreopoulos W."/>
            <person name="Pangilinan J."/>
            <person name="Riley R."/>
            <person name="Hundley H."/>
            <person name="Na H."/>
            <person name="Barry K."/>
            <person name="Grigoriev I.V."/>
            <person name="Stajich J.E."/>
            <person name="Kennedy P.G."/>
        </authorList>
    </citation>
    <scope>NUCLEOTIDE SEQUENCE</scope>
    <source>
        <strain evidence="2">DOB743</strain>
    </source>
</reference>
<gene>
    <name evidence="2" type="ORF">EV702DRAFT_1042487</name>
</gene>
<keyword evidence="3" id="KW-1185">Reference proteome</keyword>
<keyword evidence="1" id="KW-0732">Signal</keyword>
<evidence type="ECO:0000313" key="2">
    <source>
        <dbReference type="EMBL" id="KAG1781388.1"/>
    </source>
</evidence>
<evidence type="ECO:0000313" key="3">
    <source>
        <dbReference type="Proteomes" id="UP000714275"/>
    </source>
</evidence>
<dbReference type="Proteomes" id="UP000714275">
    <property type="component" value="Unassembled WGS sequence"/>
</dbReference>
<accession>A0A9P7A2U3</accession>
<evidence type="ECO:0000256" key="1">
    <source>
        <dbReference type="SAM" id="SignalP"/>
    </source>
</evidence>
<feature type="signal peptide" evidence="1">
    <location>
        <begin position="1"/>
        <end position="23"/>
    </location>
</feature>
<name>A0A9P7A2U3_9AGAM</name>
<organism evidence="2 3">
    <name type="scientific">Suillus placidus</name>
    <dbReference type="NCBI Taxonomy" id="48579"/>
    <lineage>
        <taxon>Eukaryota</taxon>
        <taxon>Fungi</taxon>
        <taxon>Dikarya</taxon>
        <taxon>Basidiomycota</taxon>
        <taxon>Agaricomycotina</taxon>
        <taxon>Agaricomycetes</taxon>
        <taxon>Agaricomycetidae</taxon>
        <taxon>Boletales</taxon>
        <taxon>Suillineae</taxon>
        <taxon>Suillaceae</taxon>
        <taxon>Suillus</taxon>
    </lineage>
</organism>
<dbReference type="EMBL" id="JABBWD010000006">
    <property type="protein sequence ID" value="KAG1781388.1"/>
    <property type="molecule type" value="Genomic_DNA"/>
</dbReference>
<feature type="chain" id="PRO_5040350084" evidence="1">
    <location>
        <begin position="24"/>
        <end position="169"/>
    </location>
</feature>
<sequence>MLVHMLGRGALSFAAAVAPTAHAAKVAKACESTIESTKHVVASTAGGDMDESSSEAVVKIVGERTTEEKVICGSRVVPPHPVKPLPVHAPPAPLSKGKGKAVESDETLQLVLVENADLKEEMMCLRVVLASVHQYARAEQAEMISVSNKAYGMAQNWALVEVELAEVLE</sequence>
<protein>
    <submittedName>
        <fullName evidence="2">Uncharacterized protein</fullName>
    </submittedName>
</protein>
<comment type="caution">
    <text evidence="2">The sequence shown here is derived from an EMBL/GenBank/DDBJ whole genome shotgun (WGS) entry which is preliminary data.</text>
</comment>
<dbReference type="AlphaFoldDB" id="A0A9P7A2U3"/>
<proteinExistence type="predicted"/>